<dbReference type="SUPFAM" id="SSF46689">
    <property type="entry name" value="Homeodomain-like"/>
    <property type="match status" value="1"/>
</dbReference>
<reference evidence="6 7" key="1">
    <citation type="submission" date="2016-06" db="EMBL/GenBank/DDBJ databases">
        <authorList>
            <person name="Kjaerup R.B."/>
            <person name="Dalgaard T.S."/>
            <person name="Juul-Madsen H.R."/>
        </authorList>
    </citation>
    <scope>NUCLEOTIDE SEQUENCE [LARGE SCALE GENOMIC DNA]</scope>
    <source>
        <strain evidence="6 7">DSM 45626</strain>
    </source>
</reference>
<keyword evidence="3" id="KW-0804">Transcription</keyword>
<proteinExistence type="predicted"/>
<dbReference type="PANTHER" id="PTHR30055:SF234">
    <property type="entry name" value="HTH-TYPE TRANSCRIPTIONAL REGULATOR BETI"/>
    <property type="match status" value="1"/>
</dbReference>
<dbReference type="SUPFAM" id="SSF48498">
    <property type="entry name" value="Tetracyclin repressor-like, C-terminal domain"/>
    <property type="match status" value="1"/>
</dbReference>
<evidence type="ECO:0000256" key="1">
    <source>
        <dbReference type="ARBA" id="ARBA00023015"/>
    </source>
</evidence>
<organism evidence="6 7">
    <name type="scientific">Micromonospora haikouensis</name>
    <dbReference type="NCBI Taxonomy" id="686309"/>
    <lineage>
        <taxon>Bacteria</taxon>
        <taxon>Bacillati</taxon>
        <taxon>Actinomycetota</taxon>
        <taxon>Actinomycetes</taxon>
        <taxon>Micromonosporales</taxon>
        <taxon>Micromonosporaceae</taxon>
        <taxon>Micromonospora</taxon>
    </lineage>
</organism>
<dbReference type="Proteomes" id="UP000199375">
    <property type="component" value="Unassembled WGS sequence"/>
</dbReference>
<name>A0A1C4XGG7_9ACTN</name>
<keyword evidence="2 4" id="KW-0238">DNA-binding</keyword>
<feature type="DNA-binding region" description="H-T-H motif" evidence="4">
    <location>
        <begin position="37"/>
        <end position="56"/>
    </location>
</feature>
<dbReference type="PANTHER" id="PTHR30055">
    <property type="entry name" value="HTH-TYPE TRANSCRIPTIONAL REGULATOR RUTR"/>
    <property type="match status" value="1"/>
</dbReference>
<dbReference type="Pfam" id="PF00440">
    <property type="entry name" value="TetR_N"/>
    <property type="match status" value="1"/>
</dbReference>
<dbReference type="InterPro" id="IPR009057">
    <property type="entry name" value="Homeodomain-like_sf"/>
</dbReference>
<feature type="domain" description="HTH tetR-type" evidence="5">
    <location>
        <begin position="14"/>
        <end position="74"/>
    </location>
</feature>
<dbReference type="Gene3D" id="1.10.357.10">
    <property type="entry name" value="Tetracycline Repressor, domain 2"/>
    <property type="match status" value="1"/>
</dbReference>
<evidence type="ECO:0000313" key="7">
    <source>
        <dbReference type="Proteomes" id="UP000199375"/>
    </source>
</evidence>
<protein>
    <submittedName>
        <fullName evidence="6">Transcriptional regulator, TetR family</fullName>
    </submittedName>
</protein>
<dbReference type="InterPro" id="IPR036271">
    <property type="entry name" value="Tet_transcr_reg_TetR-rel_C_sf"/>
</dbReference>
<accession>A0A1C4XGG7</accession>
<evidence type="ECO:0000259" key="5">
    <source>
        <dbReference type="PROSITE" id="PS50977"/>
    </source>
</evidence>
<dbReference type="GO" id="GO:0000976">
    <property type="term" value="F:transcription cis-regulatory region binding"/>
    <property type="evidence" value="ECO:0007669"/>
    <property type="project" value="TreeGrafter"/>
</dbReference>
<evidence type="ECO:0000313" key="6">
    <source>
        <dbReference type="EMBL" id="SCF07457.1"/>
    </source>
</evidence>
<gene>
    <name evidence="6" type="ORF">GA0070558_12517</name>
</gene>
<evidence type="ECO:0000256" key="4">
    <source>
        <dbReference type="PROSITE-ProRule" id="PRU00335"/>
    </source>
</evidence>
<dbReference type="AlphaFoldDB" id="A0A1C4XGG7"/>
<dbReference type="RefSeq" id="WP_091283705.1">
    <property type="nucleotide sequence ID" value="NZ_FMCW01000025.1"/>
</dbReference>
<evidence type="ECO:0000256" key="2">
    <source>
        <dbReference type="ARBA" id="ARBA00023125"/>
    </source>
</evidence>
<sequence>MPRIRGTSIGEHHELVWADLAEAMRQLLLERDYDSINMGHIATRAGLARNTLYNYARDQTALVLALTQRVGQPTVERVATIATRSTEPAADRMREIIETVLTAFQDQILQLMFRPGSGPPFVDLPKGPDSPFHAIVVEVENVVQDGIERGEFRDVGDVHLTVELLSGVMRAGAERIGRDPATYSATVHTARELILASLEFPPL</sequence>
<dbReference type="EMBL" id="FMCW01000025">
    <property type="protein sequence ID" value="SCF07457.1"/>
    <property type="molecule type" value="Genomic_DNA"/>
</dbReference>
<dbReference type="GO" id="GO:0003700">
    <property type="term" value="F:DNA-binding transcription factor activity"/>
    <property type="evidence" value="ECO:0007669"/>
    <property type="project" value="TreeGrafter"/>
</dbReference>
<dbReference type="InterPro" id="IPR050109">
    <property type="entry name" value="HTH-type_TetR-like_transc_reg"/>
</dbReference>
<dbReference type="PROSITE" id="PS50977">
    <property type="entry name" value="HTH_TETR_2"/>
    <property type="match status" value="1"/>
</dbReference>
<evidence type="ECO:0000256" key="3">
    <source>
        <dbReference type="ARBA" id="ARBA00023163"/>
    </source>
</evidence>
<dbReference type="InterPro" id="IPR001647">
    <property type="entry name" value="HTH_TetR"/>
</dbReference>
<keyword evidence="1" id="KW-0805">Transcription regulation</keyword>